<comment type="caution">
    <text evidence="2">The sequence shown here is derived from an EMBL/GenBank/DDBJ whole genome shotgun (WGS) entry which is preliminary data.</text>
</comment>
<keyword evidence="1" id="KW-0732">Signal</keyword>
<gene>
    <name evidence="2" type="ORF">PRRU23_08210</name>
</gene>
<dbReference type="AlphaFoldDB" id="A0AA37HVD2"/>
<dbReference type="RefSeq" id="WP_006282323.1">
    <property type="nucleotide sequence ID" value="NZ_BPTR01000001.1"/>
</dbReference>
<reference evidence="2" key="1">
    <citation type="submission" date="2021-08" db="EMBL/GenBank/DDBJ databases">
        <title>Prevotella lacticifex sp. nov., isolated from rumen of cow.</title>
        <authorList>
            <person name="Shinkai T."/>
            <person name="Ikeyama N."/>
            <person name="Kumagai M."/>
            <person name="Ohmori H."/>
            <person name="Sakamoto M."/>
            <person name="Ohkuma M."/>
            <person name="Mitsumori M."/>
        </authorList>
    </citation>
    <scope>NUCLEOTIDE SEQUENCE</scope>
    <source>
        <strain evidence="2">DSM 11371</strain>
    </source>
</reference>
<dbReference type="Proteomes" id="UP000887043">
    <property type="component" value="Unassembled WGS sequence"/>
</dbReference>
<feature type="chain" id="PRO_5041328283" description="Lipoprotein" evidence="1">
    <location>
        <begin position="26"/>
        <end position="637"/>
    </location>
</feature>
<evidence type="ECO:0008006" key="4">
    <source>
        <dbReference type="Google" id="ProtNLM"/>
    </source>
</evidence>
<proteinExistence type="predicted"/>
<sequence>MKNRFTKLYLAFGVVSLTASTFVSCKDYEGDSIWKENVAKTMSLFEAYRLQQDALGKQVVINKDSIYTLAQAIAANNQKLLDHDDLIAGLSEDYKNLYKKAVADSATLAAADSLNHLHDSLAIKALDVKVDTTVAALTKAYRTADSLLQDQIDSLDARVTKIEEALKKNVTSVEINGTYNPIYGTYAIPAGNVRSTILGTFYGDFDAVNFPKAVSGVISTSEVTGVTRVGGGVVVTGDGATGNAGRLYATLNNWNENNLDFTGKTGVLVKTSGEVVPVTLSEAAKSSDELTYGYSRATVDVPFYSFDATIKPENVNDVKSNVSLENIKELVSEVKSAIQNKQVNSTKIAGLIYNNIHNVLPQLALSVNNAENYGNAFSNSVIAATAIKPLSYTSFENFNYTLNRLKINMISNDLKLTYNDVEIGSITVNEELKTVTVVDANGNEIGTASIKDFVDGLQNQINSKLSATANALNENLSQITKFNDLISKGVALQDKYNNFISRIANYINNANHYLQPVVLVANNNTFNQVPTTAVAGAMPVANGSNLYLTTYTGEMLTPAYKRWIKVNKVYNSIADAATGESGTAVTSQPAGFGEVFDGSQKVVQISGLTSGKVYELVYECIDFHGNIAATKLFVIAQ</sequence>
<evidence type="ECO:0000256" key="1">
    <source>
        <dbReference type="SAM" id="SignalP"/>
    </source>
</evidence>
<name>A0AA37HVD2_SEGBR</name>
<feature type="signal peptide" evidence="1">
    <location>
        <begin position="1"/>
        <end position="25"/>
    </location>
</feature>
<protein>
    <recommendedName>
        <fullName evidence="4">Lipoprotein</fullName>
    </recommendedName>
</protein>
<evidence type="ECO:0000313" key="3">
    <source>
        <dbReference type="Proteomes" id="UP000887043"/>
    </source>
</evidence>
<organism evidence="2 3">
    <name type="scientific">Segatella bryantii</name>
    <name type="common">Prevotella bryantii</name>
    <dbReference type="NCBI Taxonomy" id="77095"/>
    <lineage>
        <taxon>Bacteria</taxon>
        <taxon>Pseudomonadati</taxon>
        <taxon>Bacteroidota</taxon>
        <taxon>Bacteroidia</taxon>
        <taxon>Bacteroidales</taxon>
        <taxon>Prevotellaceae</taxon>
        <taxon>Segatella</taxon>
    </lineage>
</organism>
<evidence type="ECO:0000313" key="2">
    <source>
        <dbReference type="EMBL" id="GJG27121.1"/>
    </source>
</evidence>
<accession>A0AA37HVD2</accession>
<dbReference type="EMBL" id="BPTR01000001">
    <property type="protein sequence ID" value="GJG27121.1"/>
    <property type="molecule type" value="Genomic_DNA"/>
</dbReference>
<dbReference type="PROSITE" id="PS51257">
    <property type="entry name" value="PROKAR_LIPOPROTEIN"/>
    <property type="match status" value="1"/>
</dbReference>